<name>A0ABQ9XPC9_9EUKA</name>
<evidence type="ECO:0000256" key="1">
    <source>
        <dbReference type="SAM" id="MobiDB-lite"/>
    </source>
</evidence>
<organism evidence="2 3">
    <name type="scientific">Blattamonas nauphoetae</name>
    <dbReference type="NCBI Taxonomy" id="2049346"/>
    <lineage>
        <taxon>Eukaryota</taxon>
        <taxon>Metamonada</taxon>
        <taxon>Preaxostyla</taxon>
        <taxon>Oxymonadida</taxon>
        <taxon>Blattamonas</taxon>
    </lineage>
</organism>
<keyword evidence="3" id="KW-1185">Reference proteome</keyword>
<feature type="region of interest" description="Disordered" evidence="1">
    <location>
        <begin position="1"/>
        <end position="45"/>
    </location>
</feature>
<comment type="caution">
    <text evidence="2">The sequence shown here is derived from an EMBL/GenBank/DDBJ whole genome shotgun (WGS) entry which is preliminary data.</text>
</comment>
<sequence length="62" mass="6943">MSRSSPKPISSDRVESWESNPKSSRGPVPRISSTFEISKPAPLTERNGDVLSEWDVIVDITW</sequence>
<accession>A0ABQ9XPC9</accession>
<reference evidence="2 3" key="1">
    <citation type="journal article" date="2022" name="bioRxiv">
        <title>Genomics of Preaxostyla Flagellates Illuminates Evolutionary Transitions and the Path Towards Mitochondrial Loss.</title>
        <authorList>
            <person name="Novak L.V.F."/>
            <person name="Treitli S.C."/>
            <person name="Pyrih J."/>
            <person name="Halakuc P."/>
            <person name="Pipaliya S.V."/>
            <person name="Vacek V."/>
            <person name="Brzon O."/>
            <person name="Soukal P."/>
            <person name="Eme L."/>
            <person name="Dacks J.B."/>
            <person name="Karnkowska A."/>
            <person name="Elias M."/>
            <person name="Hampl V."/>
        </authorList>
    </citation>
    <scope>NUCLEOTIDE SEQUENCE [LARGE SCALE GENOMIC DNA]</scope>
    <source>
        <strain evidence="2">NAU3</strain>
        <tissue evidence="2">Gut</tissue>
    </source>
</reference>
<evidence type="ECO:0000313" key="2">
    <source>
        <dbReference type="EMBL" id="KAK2953896.1"/>
    </source>
</evidence>
<dbReference type="Proteomes" id="UP001281761">
    <property type="component" value="Unassembled WGS sequence"/>
</dbReference>
<evidence type="ECO:0000313" key="3">
    <source>
        <dbReference type="Proteomes" id="UP001281761"/>
    </source>
</evidence>
<dbReference type="EMBL" id="JARBJD010000085">
    <property type="protein sequence ID" value="KAK2953896.1"/>
    <property type="molecule type" value="Genomic_DNA"/>
</dbReference>
<gene>
    <name evidence="2" type="ORF">BLNAU_11156</name>
</gene>
<proteinExistence type="predicted"/>
<protein>
    <submittedName>
        <fullName evidence="2">Uncharacterized protein</fullName>
    </submittedName>
</protein>